<dbReference type="EMBL" id="MKGL01000074">
    <property type="protein sequence ID" value="RNF08035.1"/>
    <property type="molecule type" value="Genomic_DNA"/>
</dbReference>
<dbReference type="RefSeq" id="XP_029240170.1">
    <property type="nucleotide sequence ID" value="XM_029379954.1"/>
</dbReference>
<sequence length="146" mass="16138">MDEELCTAALLALDPADVAGDAEHAVAVRHITYRRLSAFPKIVEKRLLALLLSGQLHGHQLTVMDTILQHVVQVSTGRLLSCSPALMRSTAIWPLLRISFVKRNEWLTPAAPLHVFSDLMLPLSALVSTDNDQRSSKNRNDDEYGA</sequence>
<reference evidence="1 2" key="1">
    <citation type="journal article" date="2018" name="BMC Genomics">
        <title>Genomic comparison of Trypanosoma conorhini and Trypanosoma rangeli to Trypanosoma cruzi strains of high and low virulence.</title>
        <authorList>
            <person name="Bradwell K.R."/>
            <person name="Koparde V.N."/>
            <person name="Matveyev A.V."/>
            <person name="Serrano M.G."/>
            <person name="Alves J.M."/>
            <person name="Parikh H."/>
            <person name="Huang B."/>
            <person name="Lee V."/>
            <person name="Espinosa-Alvarez O."/>
            <person name="Ortiz P.A."/>
            <person name="Costa-Martins A.G."/>
            <person name="Teixeira M.M."/>
            <person name="Buck G.A."/>
        </authorList>
    </citation>
    <scope>NUCLEOTIDE SEQUENCE [LARGE SCALE GENOMIC DNA]</scope>
    <source>
        <strain evidence="1 2">AM80</strain>
    </source>
</reference>
<proteinExistence type="predicted"/>
<organism evidence="1 2">
    <name type="scientific">Trypanosoma rangeli</name>
    <dbReference type="NCBI Taxonomy" id="5698"/>
    <lineage>
        <taxon>Eukaryota</taxon>
        <taxon>Discoba</taxon>
        <taxon>Euglenozoa</taxon>
        <taxon>Kinetoplastea</taxon>
        <taxon>Metakinetoplastina</taxon>
        <taxon>Trypanosomatida</taxon>
        <taxon>Trypanosomatidae</taxon>
        <taxon>Trypanosoma</taxon>
        <taxon>Herpetosoma</taxon>
    </lineage>
</organism>
<accession>A0A422NRE5</accession>
<evidence type="ECO:0000313" key="2">
    <source>
        <dbReference type="Proteomes" id="UP000283634"/>
    </source>
</evidence>
<protein>
    <submittedName>
        <fullName evidence="1">Uncharacterized protein</fullName>
    </submittedName>
</protein>
<dbReference type="VEuPathDB" id="TriTrypDB:TRSC58_03092"/>
<dbReference type="GeneID" id="40326902"/>
<evidence type="ECO:0000313" key="1">
    <source>
        <dbReference type="EMBL" id="RNF08035.1"/>
    </source>
</evidence>
<name>A0A422NRE5_TRYRA</name>
<comment type="caution">
    <text evidence="1">The sequence shown here is derived from an EMBL/GenBank/DDBJ whole genome shotgun (WGS) entry which is preliminary data.</text>
</comment>
<dbReference type="Proteomes" id="UP000283634">
    <property type="component" value="Unassembled WGS sequence"/>
</dbReference>
<keyword evidence="2" id="KW-1185">Reference proteome</keyword>
<gene>
    <name evidence="1" type="ORF">TraAM80_02969</name>
</gene>
<dbReference type="AlphaFoldDB" id="A0A422NRE5"/>